<comment type="subunit">
    <text evidence="4">Monomer.</text>
</comment>
<accession>A0A9P8PFY9</accession>
<keyword evidence="6" id="KW-0479">Metal-binding</keyword>
<dbReference type="GO" id="GO:0005739">
    <property type="term" value="C:mitochondrion"/>
    <property type="evidence" value="ECO:0007669"/>
    <property type="project" value="TreeGrafter"/>
</dbReference>
<evidence type="ECO:0000256" key="7">
    <source>
        <dbReference type="ARBA" id="ARBA00022722"/>
    </source>
</evidence>
<dbReference type="Proteomes" id="UP000769157">
    <property type="component" value="Unassembled WGS sequence"/>
</dbReference>
<sequence length="908" mass="98274">MQFGTRNAFRTLCRRLAYSSVPKLDSRNPKTLVLSIAEQQHEPDTQTEVTMAEETFAIYDAKPSTLDAIDSFLKLSEEQRGFVANTGLTDPATTTGPVQQLPGVLEAITGVPEEEVLTHENLTGRTPLQQLESLSTGDPGQIRLSVTKILTGAYCELQKMYDLYMGVTEVPSTPAMIRGTKEHERIELQMHPVKEMLVGDSTLKLDTTLYLPQTTAPVPDVEPLDESGPLPDSIVGLLRELLAETFEKKSAHGLSKNVSRLAQLATCGQAREILVHGYYDKSHDELVNDMSAADPRDTSLRPDLVLISGIIDLLSITGSDNAFSNYQQDLAMDVTNPLDLAQVVPAVHKTAELWSDELELCVTDLKTRSFRRAPPPSTQEFNLVQVAMYARFLEILSASKESAYEMLLLNLRKRGIDPQTVIDPASMVYLLLNNHYLIADAERLQNGNPIGFAPYDTSAPTAQQSAPYLLNLLAPIYSLEPSDSRVRLIQNTVPKQLALEAWKTPPTFELLAARTAQLLETLNHFRITSTSVEYSFETDIFASFDRPYSREFANHSITTGMDLWLAKRPPMGPASPYTIERSPTPRLILLAPASKVEIDTAVLDPAEASVSTGTETVDSSASSTVEAVELELEAVVAVEEVEVDSTLLELLELLELLGTALLDLAVSLSGHTVVSTVVTPSTSVVITVTAPEELALLAPLVDDETGTAEELAFETEADTELAGQTVVTTVVRLPIVVVCGGGCGCGFGGGCGFRGRGRAGKRTQSRHHGHMAGNGGCVTRHNLLSGPCRALSGLAAGDCFCGGFWRSDGCSCVLCGRLSRQRNQAGHHGDVARDRGGVVGNELLGGPCRAFTGRATGDGFGGGFRSSCRGNRRRLTQRRRSGLCWQNIGSIARSTGQRLQVGHDSNMA</sequence>
<keyword evidence="8" id="KW-0269">Exonuclease</keyword>
<evidence type="ECO:0000256" key="5">
    <source>
        <dbReference type="ARBA" id="ARBA00013561"/>
    </source>
</evidence>
<dbReference type="GO" id="GO:0045145">
    <property type="term" value="F:single-stranded DNA 5'-3' DNA exonuclease activity"/>
    <property type="evidence" value="ECO:0007669"/>
    <property type="project" value="InterPro"/>
</dbReference>
<keyword evidence="7" id="KW-0540">Nuclease</keyword>
<dbReference type="Pfam" id="PF09810">
    <property type="entry name" value="Exo5"/>
    <property type="match status" value="1"/>
</dbReference>
<dbReference type="GO" id="GO:0051539">
    <property type="term" value="F:4 iron, 4 sulfur cluster binding"/>
    <property type="evidence" value="ECO:0007669"/>
    <property type="project" value="UniProtKB-KW"/>
</dbReference>
<evidence type="ECO:0000256" key="2">
    <source>
        <dbReference type="ARBA" id="ARBA00001966"/>
    </source>
</evidence>
<dbReference type="InterPro" id="IPR019190">
    <property type="entry name" value="EXOV"/>
</dbReference>
<reference evidence="12" key="2">
    <citation type="submission" date="2021-01" db="EMBL/GenBank/DDBJ databases">
        <authorList>
            <person name="Schikora-Tamarit M.A."/>
        </authorList>
    </citation>
    <scope>NUCLEOTIDE SEQUENCE</scope>
    <source>
        <strain evidence="12">CBS6075</strain>
    </source>
</reference>
<keyword evidence="6" id="KW-0004">4Fe-4S</keyword>
<organism evidence="12 13">
    <name type="scientific">Ogataea philodendri</name>
    <dbReference type="NCBI Taxonomy" id="1378263"/>
    <lineage>
        <taxon>Eukaryota</taxon>
        <taxon>Fungi</taxon>
        <taxon>Dikarya</taxon>
        <taxon>Ascomycota</taxon>
        <taxon>Saccharomycotina</taxon>
        <taxon>Pichiomycetes</taxon>
        <taxon>Pichiales</taxon>
        <taxon>Pichiaceae</taxon>
        <taxon>Ogataea</taxon>
    </lineage>
</organism>
<dbReference type="PANTHER" id="PTHR14464:SF4">
    <property type="entry name" value="EXONUCLEASE V"/>
    <property type="match status" value="1"/>
</dbReference>
<evidence type="ECO:0000256" key="6">
    <source>
        <dbReference type="ARBA" id="ARBA00022485"/>
    </source>
</evidence>
<keyword evidence="8" id="KW-0378">Hydrolase</keyword>
<evidence type="ECO:0000256" key="1">
    <source>
        <dbReference type="ARBA" id="ARBA00001946"/>
    </source>
</evidence>
<dbReference type="RefSeq" id="XP_046064174.1">
    <property type="nucleotide sequence ID" value="XM_046202007.1"/>
</dbReference>
<evidence type="ECO:0000256" key="8">
    <source>
        <dbReference type="ARBA" id="ARBA00022839"/>
    </source>
</evidence>
<evidence type="ECO:0000256" key="4">
    <source>
        <dbReference type="ARBA" id="ARBA00011245"/>
    </source>
</evidence>
<dbReference type="OrthoDB" id="354769at2759"/>
<dbReference type="AlphaFoldDB" id="A0A9P8PFY9"/>
<comment type="cofactor">
    <cofactor evidence="1">
        <name>Mg(2+)</name>
        <dbReference type="ChEBI" id="CHEBI:18420"/>
    </cofactor>
</comment>
<protein>
    <recommendedName>
        <fullName evidence="5">Exonuclease V, mitochondrial</fullName>
    </recommendedName>
    <alternativeName>
        <fullName evidence="11">Defects in morphology protein 1</fullName>
    </alternativeName>
</protein>
<dbReference type="GeneID" id="70233233"/>
<name>A0A9P8PFY9_9ASCO</name>
<evidence type="ECO:0000313" key="13">
    <source>
        <dbReference type="Proteomes" id="UP000769157"/>
    </source>
</evidence>
<gene>
    <name evidence="12" type="ORF">OGAPHI_001265</name>
</gene>
<dbReference type="GO" id="GO:0036297">
    <property type="term" value="P:interstrand cross-link repair"/>
    <property type="evidence" value="ECO:0007669"/>
    <property type="project" value="TreeGrafter"/>
</dbReference>
<proteinExistence type="inferred from homology"/>
<evidence type="ECO:0000256" key="11">
    <source>
        <dbReference type="ARBA" id="ARBA00030412"/>
    </source>
</evidence>
<keyword evidence="13" id="KW-1185">Reference proteome</keyword>
<evidence type="ECO:0000256" key="3">
    <source>
        <dbReference type="ARBA" id="ARBA00009797"/>
    </source>
</evidence>
<dbReference type="PANTHER" id="PTHR14464">
    <property type="entry name" value="EXONUCLEASE V"/>
    <property type="match status" value="1"/>
</dbReference>
<comment type="cofactor">
    <cofactor evidence="2">
        <name>[4Fe-4S] cluster</name>
        <dbReference type="ChEBI" id="CHEBI:49883"/>
    </cofactor>
</comment>
<dbReference type="GO" id="GO:0005634">
    <property type="term" value="C:nucleus"/>
    <property type="evidence" value="ECO:0007669"/>
    <property type="project" value="TreeGrafter"/>
</dbReference>
<keyword evidence="9" id="KW-0408">Iron</keyword>
<dbReference type="EMBL" id="JAEUBE010000087">
    <property type="protein sequence ID" value="KAH3670749.1"/>
    <property type="molecule type" value="Genomic_DNA"/>
</dbReference>
<comment type="similarity">
    <text evidence="3">Belongs to the EXO5 family.</text>
</comment>
<evidence type="ECO:0000313" key="12">
    <source>
        <dbReference type="EMBL" id="KAH3670749.1"/>
    </source>
</evidence>
<evidence type="ECO:0000256" key="10">
    <source>
        <dbReference type="ARBA" id="ARBA00023014"/>
    </source>
</evidence>
<keyword evidence="10" id="KW-0411">Iron-sulfur</keyword>
<evidence type="ECO:0000256" key="9">
    <source>
        <dbReference type="ARBA" id="ARBA00023004"/>
    </source>
</evidence>
<reference evidence="12" key="1">
    <citation type="journal article" date="2021" name="Open Biol.">
        <title>Shared evolutionary footprints suggest mitochondrial oxidative damage underlies multiple complex I losses in fungi.</title>
        <authorList>
            <person name="Schikora-Tamarit M.A."/>
            <person name="Marcet-Houben M."/>
            <person name="Nosek J."/>
            <person name="Gabaldon T."/>
        </authorList>
    </citation>
    <scope>NUCLEOTIDE SEQUENCE</scope>
    <source>
        <strain evidence="12">CBS6075</strain>
    </source>
</reference>
<comment type="caution">
    <text evidence="12">The sequence shown here is derived from an EMBL/GenBank/DDBJ whole genome shotgun (WGS) entry which is preliminary data.</text>
</comment>